<dbReference type="NCBIfam" id="TIGR01494">
    <property type="entry name" value="ATPase_P-type"/>
    <property type="match status" value="2"/>
</dbReference>
<dbReference type="OrthoDB" id="3352408at2759"/>
<dbReference type="PANTHER" id="PTHR42861">
    <property type="entry name" value="CALCIUM-TRANSPORTING ATPASE"/>
    <property type="match status" value="1"/>
</dbReference>
<comment type="subcellular location">
    <subcellularLocation>
        <location evidence="1 16">Membrane</location>
        <topology evidence="1 16">Multi-pass membrane protein</topology>
    </subcellularLocation>
</comment>
<evidence type="ECO:0000256" key="16">
    <source>
        <dbReference type="RuleBase" id="RU361146"/>
    </source>
</evidence>
<keyword evidence="13 16" id="KW-0472">Membrane</keyword>
<feature type="transmembrane region" description="Helical" evidence="16">
    <location>
        <begin position="63"/>
        <end position="80"/>
    </location>
</feature>
<keyword evidence="3" id="KW-0597">Phosphoprotein</keyword>
<dbReference type="PRINTS" id="PR00121">
    <property type="entry name" value="NAKATPASE"/>
</dbReference>
<evidence type="ECO:0000256" key="13">
    <source>
        <dbReference type="ARBA" id="ARBA00023136"/>
    </source>
</evidence>
<dbReference type="Pfam" id="PF00122">
    <property type="entry name" value="E1-E2_ATPase"/>
    <property type="match status" value="1"/>
</dbReference>
<dbReference type="SFLD" id="SFLDG00002">
    <property type="entry name" value="C1.7:_P-type_atpase_like"/>
    <property type="match status" value="1"/>
</dbReference>
<dbReference type="InterPro" id="IPR023298">
    <property type="entry name" value="ATPase_P-typ_TM_dom_sf"/>
</dbReference>
<dbReference type="SUPFAM" id="SSF81660">
    <property type="entry name" value="Metal cation-transporting ATPase, ATP-binding domain N"/>
    <property type="match status" value="1"/>
</dbReference>
<evidence type="ECO:0000256" key="7">
    <source>
        <dbReference type="ARBA" id="ARBA00022837"/>
    </source>
</evidence>
<dbReference type="Gene3D" id="2.70.150.10">
    <property type="entry name" value="Calcium-transporting ATPase, cytoplasmic transduction domain A"/>
    <property type="match status" value="1"/>
</dbReference>
<dbReference type="InterPro" id="IPR018303">
    <property type="entry name" value="ATPase_P-typ_P_site"/>
</dbReference>
<dbReference type="InterPro" id="IPR059000">
    <property type="entry name" value="ATPase_P-type_domA"/>
</dbReference>
<dbReference type="GO" id="GO:0005388">
    <property type="term" value="F:P-type calcium transporter activity"/>
    <property type="evidence" value="ECO:0007669"/>
    <property type="project" value="UniProtKB-EC"/>
</dbReference>
<dbReference type="Proteomes" id="UP000187455">
    <property type="component" value="Unassembled WGS sequence"/>
</dbReference>
<dbReference type="SUPFAM" id="SSF56784">
    <property type="entry name" value="HAD-like"/>
    <property type="match status" value="1"/>
</dbReference>
<dbReference type="PROSITE" id="PS00154">
    <property type="entry name" value="ATPASE_E1_E2"/>
    <property type="match status" value="1"/>
</dbReference>
<feature type="transmembrane region" description="Helical" evidence="16">
    <location>
        <begin position="260"/>
        <end position="279"/>
    </location>
</feature>
<comment type="caution">
    <text evidence="18">The sequence shown here is derived from an EMBL/GenBank/DDBJ whole genome shotgun (WGS) entry which is preliminary data.</text>
</comment>
<evidence type="ECO:0000256" key="3">
    <source>
        <dbReference type="ARBA" id="ARBA00022553"/>
    </source>
</evidence>
<dbReference type="FunFam" id="3.40.1110.10:FF:000003">
    <property type="entry name" value="Calcium-transporting ATPase"/>
    <property type="match status" value="1"/>
</dbReference>
<dbReference type="SUPFAM" id="SSF81653">
    <property type="entry name" value="Calcium ATPase, transduction domain A"/>
    <property type="match status" value="1"/>
</dbReference>
<dbReference type="Gene3D" id="3.40.50.1000">
    <property type="entry name" value="HAD superfamily/HAD-like"/>
    <property type="match status" value="1"/>
</dbReference>
<dbReference type="FunFam" id="1.20.1110.10:FF:000065">
    <property type="entry name" value="Sarcoplasmic/endoplasmic reticulum calcium ATPase 1"/>
    <property type="match status" value="1"/>
</dbReference>
<dbReference type="GO" id="GO:0016887">
    <property type="term" value="F:ATP hydrolysis activity"/>
    <property type="evidence" value="ECO:0007669"/>
    <property type="project" value="InterPro"/>
</dbReference>
<evidence type="ECO:0000256" key="1">
    <source>
        <dbReference type="ARBA" id="ARBA00004141"/>
    </source>
</evidence>
<evidence type="ECO:0000256" key="6">
    <source>
        <dbReference type="ARBA" id="ARBA00022741"/>
    </source>
</evidence>
<dbReference type="Gene3D" id="1.20.1110.10">
    <property type="entry name" value="Calcium-transporting ATPase, transmembrane domain"/>
    <property type="match status" value="1"/>
</dbReference>
<feature type="transmembrane region" description="Helical" evidence="16">
    <location>
        <begin position="86"/>
        <end position="109"/>
    </location>
</feature>
<dbReference type="InterPro" id="IPR001757">
    <property type="entry name" value="P_typ_ATPase"/>
</dbReference>
<keyword evidence="9" id="KW-0460">Magnesium</keyword>
<dbReference type="SUPFAM" id="SSF81665">
    <property type="entry name" value="Calcium ATPase, transmembrane domain M"/>
    <property type="match status" value="1"/>
</dbReference>
<keyword evidence="11 16" id="KW-1133">Transmembrane helix</keyword>
<comment type="similarity">
    <text evidence="14 16">Belongs to the cation transport ATPase (P-type) (TC 3.A.3) family.</text>
</comment>
<name>A0A1R0GZF1_9FUNG</name>
<reference evidence="18 19" key="1">
    <citation type="journal article" date="2016" name="Mol. Biol. Evol.">
        <title>Genome-Wide Survey of Gut Fungi (Harpellales) Reveals the First Horizontally Transferred Ubiquitin Gene from a Mosquito Host.</title>
        <authorList>
            <person name="Wang Y."/>
            <person name="White M.M."/>
            <person name="Kvist S."/>
            <person name="Moncalvo J.M."/>
        </authorList>
    </citation>
    <scope>NUCLEOTIDE SEQUENCE [LARGE SCALE GENOMIC DNA]</scope>
    <source>
        <strain evidence="18 19">ALG-7-W6</strain>
    </source>
</reference>
<comment type="function">
    <text evidence="16">Catalyzes the hydrolysis of ATP coupled with the transport of calcium.</text>
</comment>
<evidence type="ECO:0000313" key="19">
    <source>
        <dbReference type="Proteomes" id="UP000187455"/>
    </source>
</evidence>
<dbReference type="SFLD" id="SFLDS00003">
    <property type="entry name" value="Haloacid_Dehalogenase"/>
    <property type="match status" value="1"/>
</dbReference>
<dbReference type="GO" id="GO:0016020">
    <property type="term" value="C:membrane"/>
    <property type="evidence" value="ECO:0007669"/>
    <property type="project" value="UniProtKB-SubCell"/>
</dbReference>
<dbReference type="Pfam" id="PF13246">
    <property type="entry name" value="Cation_ATPase"/>
    <property type="match status" value="1"/>
</dbReference>
<dbReference type="PRINTS" id="PR00119">
    <property type="entry name" value="CATATPASE"/>
</dbReference>
<proteinExistence type="inferred from homology"/>
<protein>
    <recommendedName>
        <fullName evidence="16">Calcium-transporting ATPase</fullName>
        <ecNumber evidence="16">7.2.2.10</ecNumber>
    </recommendedName>
</protein>
<dbReference type="Pfam" id="PF00690">
    <property type="entry name" value="Cation_ATPase_N"/>
    <property type="match status" value="1"/>
</dbReference>
<evidence type="ECO:0000256" key="5">
    <source>
        <dbReference type="ARBA" id="ARBA00022692"/>
    </source>
</evidence>
<dbReference type="InterPro" id="IPR036412">
    <property type="entry name" value="HAD-like_sf"/>
</dbReference>
<dbReference type="STRING" id="133383.A0A1R0GZF1"/>
<feature type="transmembrane region" description="Helical" evidence="16">
    <location>
        <begin position="930"/>
        <end position="949"/>
    </location>
</feature>
<keyword evidence="6 16" id="KW-0547">Nucleotide-binding</keyword>
<keyword evidence="4 16" id="KW-0109">Calcium transport</keyword>
<evidence type="ECO:0000256" key="15">
    <source>
        <dbReference type="ARBA" id="ARBA00048694"/>
    </source>
</evidence>
<evidence type="ECO:0000256" key="10">
    <source>
        <dbReference type="ARBA" id="ARBA00022967"/>
    </source>
</evidence>
<evidence type="ECO:0000256" key="12">
    <source>
        <dbReference type="ARBA" id="ARBA00023065"/>
    </source>
</evidence>
<feature type="transmembrane region" description="Helical" evidence="16">
    <location>
        <begin position="833"/>
        <end position="855"/>
    </location>
</feature>
<dbReference type="EC" id="7.2.2.10" evidence="16"/>
<dbReference type="InterPro" id="IPR006068">
    <property type="entry name" value="ATPase_P-typ_cation-transptr_C"/>
</dbReference>
<evidence type="ECO:0000313" key="18">
    <source>
        <dbReference type="EMBL" id="OLY82235.1"/>
    </source>
</evidence>
<keyword evidence="19" id="KW-1185">Reference proteome</keyword>
<dbReference type="InterPro" id="IPR008250">
    <property type="entry name" value="ATPase_P-typ_transduc_dom_A_sf"/>
</dbReference>
<dbReference type="AlphaFoldDB" id="A0A1R0GZF1"/>
<dbReference type="Gene3D" id="3.40.1110.10">
    <property type="entry name" value="Calcium-transporting ATPase, cytoplasmic domain N"/>
    <property type="match status" value="1"/>
</dbReference>
<dbReference type="InterPro" id="IPR044492">
    <property type="entry name" value="P_typ_ATPase_HD_dom"/>
</dbReference>
<dbReference type="InterPro" id="IPR023214">
    <property type="entry name" value="HAD_sf"/>
</dbReference>
<comment type="catalytic activity">
    <reaction evidence="15 16">
        <text>Ca(2+)(in) + ATP + H2O = Ca(2+)(out) + ADP + phosphate + H(+)</text>
        <dbReference type="Rhea" id="RHEA:18105"/>
        <dbReference type="ChEBI" id="CHEBI:15377"/>
        <dbReference type="ChEBI" id="CHEBI:15378"/>
        <dbReference type="ChEBI" id="CHEBI:29108"/>
        <dbReference type="ChEBI" id="CHEBI:30616"/>
        <dbReference type="ChEBI" id="CHEBI:43474"/>
        <dbReference type="ChEBI" id="CHEBI:456216"/>
        <dbReference type="EC" id="7.2.2.10"/>
    </reaction>
</comment>
<comment type="caution">
    <text evidence="16">Lacks conserved residue(s) required for the propagation of feature annotation.</text>
</comment>
<keyword evidence="5 16" id="KW-0812">Transmembrane</keyword>
<evidence type="ECO:0000256" key="8">
    <source>
        <dbReference type="ARBA" id="ARBA00022840"/>
    </source>
</evidence>
<dbReference type="InterPro" id="IPR005782">
    <property type="entry name" value="P-type_ATPase_IIA"/>
</dbReference>
<dbReference type="NCBIfam" id="TIGR01116">
    <property type="entry name" value="ATPase-IIA1_Ca"/>
    <property type="match status" value="1"/>
</dbReference>
<keyword evidence="12 16" id="KW-0406">Ion transport</keyword>
<evidence type="ECO:0000256" key="11">
    <source>
        <dbReference type="ARBA" id="ARBA00022989"/>
    </source>
</evidence>
<organism evidence="18 19">
    <name type="scientific">Smittium mucronatum</name>
    <dbReference type="NCBI Taxonomy" id="133383"/>
    <lineage>
        <taxon>Eukaryota</taxon>
        <taxon>Fungi</taxon>
        <taxon>Fungi incertae sedis</taxon>
        <taxon>Zoopagomycota</taxon>
        <taxon>Kickxellomycotina</taxon>
        <taxon>Harpellomycetes</taxon>
        <taxon>Harpellales</taxon>
        <taxon>Legeriomycetaceae</taxon>
        <taxon>Smittium</taxon>
    </lineage>
</organism>
<sequence>MINKEIYSLSEDQVLDLFEVKIDQGLLQSKVDERLLEYGKNELPSEEGTSLFQLILDQFKDKLVLILLGAAAVSFILAFFEEGDLSFLSFVEPLVILLILIANATIGVLQETNAEKAIEALLLYSPEEATVVRNSIEAKINATLLVPGDIVKISVGDKIPADCRVLKLESSLLKIEQSILTGESNSVNKYSGSIDVENAVTQDQKNMVFSGTSVVSGRAICIVVETGVNTALGNIHRSISENEKEKTPLEKKLDDFGDTLARFISIICILVWVINIRHFNEPIHHGWIRGAVYYFKIAVALAVAAIPEGLAVVITTCLALGTQKMAKKNAIVRTLPSVETLGNTSVICSDKTGTLTTNQMAVEYLLTLDSNEFLNEYSITGTTYEPEGEVISPNNQVVDFPAETNPLLQEISEVSTFCNMSSLSYDQELNSFKHIGEPTEASLKTMVEKLGSGSQSFNQKLSNMSKSERLSACGDWYYNLGERLNILEFSRDRKSMSVLVKDQVNTRLLVKGAPENILERCTHVRVFDEKNALSTIPISMQVRAKLLDKLYEYGVQKSLRMIALAVVDTPDVDFIDNISETKDFIKAEQDMVFLGIAALRDPPRPEVYDSIKECQTAGIRVMVITGDNPGTAESICRSIGIFEGNDDLKGLSFTGRQLESMSRTQQLEIIKTARLFSRTEPSHKELLVELLQEQGHIVAMTGDGVNDAPALKRSNIGISMGSGTDVAKMASDMILADDNFATITMAVSEGRAIYNNTKQFIRYLISSNIGEVVSIFLTVLLNLPEALIPVQLLWVNLVTDGLPATALGFNPPGHLIMSSPPRKASEPLVTRWLLIRYLIVGFYVGAATVFAYSWYFMYDPSGPMITFSELSNFHSCASRNNIDCSIFSNHHSILASTMSLSVLVIIEMFNAMNSLSENESLITLPLHSNMYLVGAIVLSVVLHCGILYIPSLQQVFAVAPLSWKQWEAVIWISAPVLYIDEILKFISRNYVEESLAETSQLAKEKKTQ</sequence>
<dbReference type="FunFam" id="3.40.50.1000:FF:000028">
    <property type="entry name" value="Calcium-transporting P-type ATPase, putative"/>
    <property type="match status" value="1"/>
</dbReference>
<dbReference type="Pfam" id="PF00689">
    <property type="entry name" value="Cation_ATPase_C"/>
    <property type="match status" value="1"/>
</dbReference>
<dbReference type="GO" id="GO:0005524">
    <property type="term" value="F:ATP binding"/>
    <property type="evidence" value="ECO:0007669"/>
    <property type="project" value="UniProtKB-KW"/>
</dbReference>
<dbReference type="InterPro" id="IPR023299">
    <property type="entry name" value="ATPase_P-typ_cyto_dom_N"/>
</dbReference>
<feature type="domain" description="Cation-transporting P-type ATPase N-terminal" evidence="17">
    <location>
        <begin position="5"/>
        <end position="79"/>
    </location>
</feature>
<dbReference type="FunFam" id="2.70.150.10:FF:000014">
    <property type="entry name" value="Calcium-transporting ATPase, putative"/>
    <property type="match status" value="1"/>
</dbReference>
<feature type="transmembrane region" description="Helical" evidence="16">
    <location>
        <begin position="291"/>
        <end position="320"/>
    </location>
</feature>
<dbReference type="SFLD" id="SFLDF00027">
    <property type="entry name" value="p-type_atpase"/>
    <property type="match status" value="1"/>
</dbReference>
<evidence type="ECO:0000256" key="14">
    <source>
        <dbReference type="ARBA" id="ARBA00038148"/>
    </source>
</evidence>
<evidence type="ECO:0000259" key="17">
    <source>
        <dbReference type="SMART" id="SM00831"/>
    </source>
</evidence>
<keyword evidence="7 16" id="KW-0106">Calcium</keyword>
<dbReference type="InterPro" id="IPR004014">
    <property type="entry name" value="ATPase_P-typ_cation-transptr_N"/>
</dbReference>
<dbReference type="SMART" id="SM00831">
    <property type="entry name" value="Cation_ATPase_N"/>
    <property type="match status" value="1"/>
</dbReference>
<dbReference type="FunFam" id="1.20.1110.10:FF:000037">
    <property type="entry name" value="Calcium-transporting ATPase, putative"/>
    <property type="match status" value="1"/>
</dbReference>
<gene>
    <name evidence="18" type="ORF">AYI68_g3647</name>
</gene>
<evidence type="ECO:0000256" key="9">
    <source>
        <dbReference type="ARBA" id="ARBA00022842"/>
    </source>
</evidence>
<keyword evidence="2 16" id="KW-0813">Transport</keyword>
<evidence type="ECO:0000256" key="4">
    <source>
        <dbReference type="ARBA" id="ARBA00022568"/>
    </source>
</evidence>
<keyword evidence="8 16" id="KW-0067">ATP-binding</keyword>
<keyword evidence="10" id="KW-1278">Translocase</keyword>
<evidence type="ECO:0000256" key="2">
    <source>
        <dbReference type="ARBA" id="ARBA00022448"/>
    </source>
</evidence>
<dbReference type="EMBL" id="LSSL01001743">
    <property type="protein sequence ID" value="OLY82235.1"/>
    <property type="molecule type" value="Genomic_DNA"/>
</dbReference>
<accession>A0A1R0GZF1</accession>